<keyword evidence="1" id="KW-0472">Membrane</keyword>
<name>A0ABS4T0C7_9MICC</name>
<dbReference type="EMBL" id="JAGINX010000001">
    <property type="protein sequence ID" value="MBP2317303.1"/>
    <property type="molecule type" value="Genomic_DNA"/>
</dbReference>
<organism evidence="3 4">
    <name type="scientific">Nesterenkonia lacusekhoensis</name>
    <dbReference type="NCBI Taxonomy" id="150832"/>
    <lineage>
        <taxon>Bacteria</taxon>
        <taxon>Bacillati</taxon>
        <taxon>Actinomycetota</taxon>
        <taxon>Actinomycetes</taxon>
        <taxon>Micrococcales</taxon>
        <taxon>Micrococcaceae</taxon>
        <taxon>Nesterenkonia</taxon>
    </lineage>
</organism>
<evidence type="ECO:0000259" key="2">
    <source>
        <dbReference type="Pfam" id="PF13399"/>
    </source>
</evidence>
<comment type="caution">
    <text evidence="3">The sequence shown here is derived from an EMBL/GenBank/DDBJ whole genome shotgun (WGS) entry which is preliminary data.</text>
</comment>
<accession>A0ABS4T0C7</accession>
<proteinExistence type="predicted"/>
<evidence type="ECO:0000256" key="1">
    <source>
        <dbReference type="SAM" id="Phobius"/>
    </source>
</evidence>
<dbReference type="RefSeq" id="WP_210047490.1">
    <property type="nucleotide sequence ID" value="NZ_JAGINX010000001.1"/>
</dbReference>
<evidence type="ECO:0000313" key="3">
    <source>
        <dbReference type="EMBL" id="MBP2317303.1"/>
    </source>
</evidence>
<keyword evidence="1" id="KW-1133">Transmembrane helix</keyword>
<sequence length="172" mass="18310">MTERSTRRERLLITVGTAGALAAVTLGSWLMVSGAIDTSSLTGASGVPEGDCPSGIQQPVVAERVEVSVYNTTNEPGLAGDVAADLEERSFRVDEVDNDYLADTDFEGIIRVGERGLRQAYTLQQHLPSTLVDIDGRDDFSVDLVLGADYDGLEDPHEVEIAPGRISCSAGQ</sequence>
<protein>
    <recommendedName>
        <fullName evidence="2">LytR/CpsA/Psr regulator C-terminal domain-containing protein</fullName>
    </recommendedName>
</protein>
<reference evidence="3 4" key="1">
    <citation type="submission" date="2021-03" db="EMBL/GenBank/DDBJ databases">
        <title>Sequencing the genomes of 1000 actinobacteria strains.</title>
        <authorList>
            <person name="Klenk H.-P."/>
        </authorList>
    </citation>
    <scope>NUCLEOTIDE SEQUENCE [LARGE SCALE GENOMIC DNA]</scope>
    <source>
        <strain evidence="3 4">DSM 12544</strain>
    </source>
</reference>
<dbReference type="Proteomes" id="UP001519331">
    <property type="component" value="Unassembled WGS sequence"/>
</dbReference>
<keyword evidence="1" id="KW-0812">Transmembrane</keyword>
<dbReference type="InterPro" id="IPR027381">
    <property type="entry name" value="LytR/CpsA/Psr_C"/>
</dbReference>
<gene>
    <name evidence="3" type="ORF">JOF45_000322</name>
</gene>
<keyword evidence="4" id="KW-1185">Reference proteome</keyword>
<feature type="domain" description="LytR/CpsA/Psr regulator C-terminal" evidence="2">
    <location>
        <begin position="64"/>
        <end position="150"/>
    </location>
</feature>
<dbReference type="Gene3D" id="3.30.70.2390">
    <property type="match status" value="1"/>
</dbReference>
<feature type="transmembrane region" description="Helical" evidence="1">
    <location>
        <begin position="12"/>
        <end position="32"/>
    </location>
</feature>
<dbReference type="Pfam" id="PF13399">
    <property type="entry name" value="LytR_C"/>
    <property type="match status" value="1"/>
</dbReference>
<evidence type="ECO:0000313" key="4">
    <source>
        <dbReference type="Proteomes" id="UP001519331"/>
    </source>
</evidence>